<reference evidence="1 2" key="1">
    <citation type="submission" date="2020-07" db="EMBL/GenBank/DDBJ databases">
        <title>Description of Kordia aestuariivivens sp. nov., isolated from a tidal flat.</title>
        <authorList>
            <person name="Park S."/>
            <person name="Yoon J.-H."/>
        </authorList>
    </citation>
    <scope>NUCLEOTIDE SEQUENCE [LARGE SCALE GENOMIC DNA]</scope>
    <source>
        <strain evidence="1 2">YSTF-M3</strain>
    </source>
</reference>
<name>A0ABR7QBS3_9FLAO</name>
<evidence type="ECO:0000313" key="1">
    <source>
        <dbReference type="EMBL" id="MBC8756016.1"/>
    </source>
</evidence>
<accession>A0ABR7QBS3</accession>
<dbReference type="Proteomes" id="UP000619238">
    <property type="component" value="Unassembled WGS sequence"/>
</dbReference>
<dbReference type="PROSITE" id="PS51257">
    <property type="entry name" value="PROKAR_LIPOPROTEIN"/>
    <property type="match status" value="1"/>
</dbReference>
<dbReference type="EMBL" id="JACGWS010000009">
    <property type="protein sequence ID" value="MBC8756016.1"/>
    <property type="molecule type" value="Genomic_DNA"/>
</dbReference>
<evidence type="ECO:0000313" key="2">
    <source>
        <dbReference type="Proteomes" id="UP000619238"/>
    </source>
</evidence>
<comment type="caution">
    <text evidence="1">The sequence shown here is derived from an EMBL/GenBank/DDBJ whole genome shotgun (WGS) entry which is preliminary data.</text>
</comment>
<sequence>MRKIVCLLTIAVLMASCGQKSSESYYIPKDAIAVMYVNIESLAKKSSEINYNELGISDFAKKAPGDFGDMITEIMSKENLDNTFRKEFMLGFVTIDRMSGMGGFILPIKSGEAFEKFIQPIMDKAPPMEKMENVGKGKAFTVYASDQLAIGWDGKTALIIGAKDYAATELTDLTELDKSKSVYATDYYKGFFDASKDMGMHVTSTPVAQLLTSFMTMSSGIDVDLENNNLSYYLNFDDEFVFTQTKATLNKDIDRLLGYKDWMTTGYSKSMLDVLPNDPSVLMKLSISPSAFYEHFEGMQNNKVIPPDARKHLQRSIRDMNKGLKGETGMTAEDIVGIFEGSMMVAITEGITVKDTVYNPYARYYNGGEDDEEPYTIVDKKMPYMYGAIALKDKEKFDILMNIASAKGGLKTKAKNHFLLPDNISLVVTDDLLFITNHESKADEISANGKLANNLSDFKYKSNLSHSGYVYMSSNISEMTTDLMKSFTGAGVPGLDTYTENTSKLYGEYFSDNHIFMDVDGIETRTYVKGEGNSLTRVMLYYAAMAKELDAMQSTY</sequence>
<proteinExistence type="predicted"/>
<dbReference type="RefSeq" id="WP_187563058.1">
    <property type="nucleotide sequence ID" value="NZ_JACGWS010000009.1"/>
</dbReference>
<keyword evidence="2" id="KW-1185">Reference proteome</keyword>
<gene>
    <name evidence="1" type="ORF">H2O64_15165</name>
</gene>
<organism evidence="1 2">
    <name type="scientific">Kordia aestuariivivens</name>
    <dbReference type="NCBI Taxonomy" id="2759037"/>
    <lineage>
        <taxon>Bacteria</taxon>
        <taxon>Pseudomonadati</taxon>
        <taxon>Bacteroidota</taxon>
        <taxon>Flavobacteriia</taxon>
        <taxon>Flavobacteriales</taxon>
        <taxon>Flavobacteriaceae</taxon>
        <taxon>Kordia</taxon>
    </lineage>
</organism>
<protein>
    <submittedName>
        <fullName evidence="1">DUF4836 family protein</fullName>
    </submittedName>
</protein>